<feature type="region of interest" description="Disordered" evidence="1">
    <location>
        <begin position="111"/>
        <end position="158"/>
    </location>
</feature>
<name>A0AAV5GNH1_9BASI</name>
<keyword evidence="2" id="KW-0472">Membrane</keyword>
<dbReference type="AlphaFoldDB" id="A0AAV5GNH1"/>
<keyword evidence="2" id="KW-0812">Transmembrane</keyword>
<feature type="compositionally biased region" description="Basic and acidic residues" evidence="1">
    <location>
        <begin position="312"/>
        <end position="328"/>
    </location>
</feature>
<feature type="transmembrane region" description="Helical" evidence="2">
    <location>
        <begin position="270"/>
        <end position="289"/>
    </location>
</feature>
<evidence type="ECO:0000313" key="3">
    <source>
        <dbReference type="EMBL" id="GJN91435.1"/>
    </source>
</evidence>
<feature type="compositionally biased region" description="Low complexity" evidence="1">
    <location>
        <begin position="140"/>
        <end position="156"/>
    </location>
</feature>
<evidence type="ECO:0000313" key="4">
    <source>
        <dbReference type="Proteomes" id="UP001342314"/>
    </source>
</evidence>
<protein>
    <submittedName>
        <fullName evidence="3">Uncharacterized protein</fullName>
    </submittedName>
</protein>
<reference evidence="3 4" key="1">
    <citation type="submission" date="2021-12" db="EMBL/GenBank/DDBJ databases">
        <title>High titer production of polyol ester of fatty acids by Rhodotorula paludigena BS15 towards product separation-free biomass refinery.</title>
        <authorList>
            <person name="Mano J."/>
            <person name="Ono H."/>
            <person name="Tanaka T."/>
            <person name="Naito K."/>
            <person name="Sushida H."/>
            <person name="Ike M."/>
            <person name="Tokuyasu K."/>
            <person name="Kitaoka M."/>
        </authorList>
    </citation>
    <scope>NUCLEOTIDE SEQUENCE [LARGE SCALE GENOMIC DNA]</scope>
    <source>
        <strain evidence="3 4">BS15</strain>
    </source>
</reference>
<gene>
    <name evidence="3" type="ORF">Rhopal_004456-T1</name>
</gene>
<comment type="caution">
    <text evidence="3">The sequence shown here is derived from an EMBL/GenBank/DDBJ whole genome shotgun (WGS) entry which is preliminary data.</text>
</comment>
<evidence type="ECO:0000256" key="1">
    <source>
        <dbReference type="SAM" id="MobiDB-lite"/>
    </source>
</evidence>
<proteinExistence type="predicted"/>
<sequence>MPLLSKPTIFFISLNLLRLLSVVAICLVFSAEIYTIDSDIRGMHEAEKAAASPSTTASTRIVRRSHVPAFPSTSSYQYTNFDSPSPTARPVALPVQTSKGFERVHRALQRRRQLARRERSDELAARLSPRAEEDADERSASATTSTTRRATKTSTSEAGVTATNLPLGAVEAAAEKQCKYIGTSSIPKGAAGALFSTLERIFAATILLLALLSELPPPFPPLSRPAVLLQQLWTSFFPPFGQEYGVGVLGAVQIFVGCQVFTTGWVQVSAWFLFLVGILNFLMGLALGARLKVLRSLSKDSTTPSALRKLRLQREAEHSSSAPSEKDGGGAWAHSHAYEQFDRAGGDEARPATAAAEQRRSFLPASFSRFSLKPSRRAPAPPTTAGAKRSPSRNGPNGIVIGAPLPLGGGAAGKGVSVPPPVYQYGRE</sequence>
<feature type="region of interest" description="Disordered" evidence="1">
    <location>
        <begin position="312"/>
        <end position="332"/>
    </location>
</feature>
<dbReference type="Proteomes" id="UP001342314">
    <property type="component" value="Unassembled WGS sequence"/>
</dbReference>
<feature type="transmembrane region" description="Helical" evidence="2">
    <location>
        <begin position="12"/>
        <end position="34"/>
    </location>
</feature>
<feature type="region of interest" description="Disordered" evidence="1">
    <location>
        <begin position="372"/>
        <end position="428"/>
    </location>
</feature>
<accession>A0AAV5GNH1</accession>
<keyword evidence="4" id="KW-1185">Reference proteome</keyword>
<evidence type="ECO:0000256" key="2">
    <source>
        <dbReference type="SAM" id="Phobius"/>
    </source>
</evidence>
<dbReference type="EMBL" id="BQKY01000008">
    <property type="protein sequence ID" value="GJN91435.1"/>
    <property type="molecule type" value="Genomic_DNA"/>
</dbReference>
<organism evidence="3 4">
    <name type="scientific">Rhodotorula paludigena</name>
    <dbReference type="NCBI Taxonomy" id="86838"/>
    <lineage>
        <taxon>Eukaryota</taxon>
        <taxon>Fungi</taxon>
        <taxon>Dikarya</taxon>
        <taxon>Basidiomycota</taxon>
        <taxon>Pucciniomycotina</taxon>
        <taxon>Microbotryomycetes</taxon>
        <taxon>Sporidiobolales</taxon>
        <taxon>Sporidiobolaceae</taxon>
        <taxon>Rhodotorula</taxon>
    </lineage>
</organism>
<keyword evidence="2" id="KW-1133">Transmembrane helix</keyword>
<feature type="compositionally biased region" description="Basic and acidic residues" evidence="1">
    <location>
        <begin position="115"/>
        <end position="132"/>
    </location>
</feature>